<evidence type="ECO:0000313" key="2">
    <source>
        <dbReference type="Proteomes" id="UP001597058"/>
    </source>
</evidence>
<dbReference type="Proteomes" id="UP001597058">
    <property type="component" value="Unassembled WGS sequence"/>
</dbReference>
<dbReference type="RefSeq" id="WP_329292437.1">
    <property type="nucleotide sequence ID" value="NZ_JBHSKH010000136.1"/>
</dbReference>
<comment type="caution">
    <text evidence="1">The sequence shown here is derived from an EMBL/GenBank/DDBJ whole genome shotgun (WGS) entry which is preliminary data.</text>
</comment>
<evidence type="ECO:0000313" key="1">
    <source>
        <dbReference type="EMBL" id="MFD1307592.1"/>
    </source>
</evidence>
<name>A0ABW3XD53_9ACTN</name>
<protein>
    <submittedName>
        <fullName evidence="1">Uncharacterized protein</fullName>
    </submittedName>
</protein>
<reference evidence="2" key="1">
    <citation type="journal article" date="2019" name="Int. J. Syst. Evol. Microbiol.">
        <title>The Global Catalogue of Microorganisms (GCM) 10K type strain sequencing project: providing services to taxonomists for standard genome sequencing and annotation.</title>
        <authorList>
            <consortium name="The Broad Institute Genomics Platform"/>
            <consortium name="The Broad Institute Genome Sequencing Center for Infectious Disease"/>
            <person name="Wu L."/>
            <person name="Ma J."/>
        </authorList>
    </citation>
    <scope>NUCLEOTIDE SEQUENCE [LARGE SCALE GENOMIC DNA]</scope>
    <source>
        <strain evidence="2">CGMCC 4.7020</strain>
    </source>
</reference>
<accession>A0ABW3XD53</accession>
<gene>
    <name evidence="1" type="ORF">ACFQ5X_17265</name>
</gene>
<organism evidence="1 2">
    <name type="scientific">Streptomyces kaempferi</name>
    <dbReference type="NCBI Taxonomy" id="333725"/>
    <lineage>
        <taxon>Bacteria</taxon>
        <taxon>Bacillati</taxon>
        <taxon>Actinomycetota</taxon>
        <taxon>Actinomycetes</taxon>
        <taxon>Kitasatosporales</taxon>
        <taxon>Streptomycetaceae</taxon>
        <taxon>Streptomyces</taxon>
    </lineage>
</organism>
<keyword evidence="2" id="KW-1185">Reference proteome</keyword>
<sequence>MDRFELCQALRAAGVPSAYYEIPDCPGDHRAADRYFLEERDGEWVVGVHERGRREVFERFAEETRACRWIYDRLTDEGPAPGSGQEHGTAR</sequence>
<dbReference type="EMBL" id="JBHTMM010000019">
    <property type="protein sequence ID" value="MFD1307592.1"/>
    <property type="molecule type" value="Genomic_DNA"/>
</dbReference>
<proteinExistence type="predicted"/>